<keyword evidence="2" id="KW-1185">Reference proteome</keyword>
<proteinExistence type="predicted"/>
<accession>A0A0B7MAY5</accession>
<name>A0A0B7MAY5_9FIRM</name>
<dbReference type="GO" id="GO:0003677">
    <property type="term" value="F:DNA binding"/>
    <property type="evidence" value="ECO:0007669"/>
    <property type="project" value="InterPro"/>
</dbReference>
<dbReference type="SUPFAM" id="SSF52540">
    <property type="entry name" value="P-loop containing nucleoside triphosphate hydrolases"/>
    <property type="match status" value="2"/>
</dbReference>
<dbReference type="Gene3D" id="3.30.2060.10">
    <property type="entry name" value="Penicillin-binding protein 1b domain"/>
    <property type="match status" value="1"/>
</dbReference>
<protein>
    <submittedName>
        <fullName evidence="1">Transcription-repair-coupling factor (Part 1)</fullName>
    </submittedName>
</protein>
<dbReference type="AlphaFoldDB" id="A0A0B7MAY5"/>
<dbReference type="Gene3D" id="3.40.50.11180">
    <property type="match status" value="1"/>
</dbReference>
<dbReference type="PANTHER" id="PTHR24029">
    <property type="entry name" value="UVRABC SYSTEM PROTEIN B"/>
    <property type="match status" value="1"/>
</dbReference>
<dbReference type="Proteomes" id="UP000046155">
    <property type="component" value="Unassembled WGS sequence"/>
</dbReference>
<evidence type="ECO:0000313" key="1">
    <source>
        <dbReference type="EMBL" id="CEO87674.1"/>
    </source>
</evidence>
<dbReference type="InterPro" id="IPR004807">
    <property type="entry name" value="UvrB"/>
</dbReference>
<reference evidence="2" key="1">
    <citation type="submission" date="2015-01" db="EMBL/GenBank/DDBJ databases">
        <authorList>
            <person name="Manzoor Shahid"/>
            <person name="Zubair Saima"/>
        </authorList>
    </citation>
    <scope>NUCLEOTIDE SEQUENCE [LARGE SCALE GENOMIC DNA]</scope>
    <source>
        <strain evidence="2">Sp3</strain>
    </source>
</reference>
<dbReference type="InterPro" id="IPR027417">
    <property type="entry name" value="P-loop_NTPase"/>
</dbReference>
<evidence type="ECO:0000313" key="2">
    <source>
        <dbReference type="Proteomes" id="UP000046155"/>
    </source>
</evidence>
<dbReference type="GO" id="GO:0006289">
    <property type="term" value="P:nucleotide-excision repair"/>
    <property type="evidence" value="ECO:0007669"/>
    <property type="project" value="InterPro"/>
</dbReference>
<dbReference type="GO" id="GO:0016887">
    <property type="term" value="F:ATP hydrolysis activity"/>
    <property type="evidence" value="ECO:0007669"/>
    <property type="project" value="InterPro"/>
</dbReference>
<dbReference type="GO" id="GO:0005524">
    <property type="term" value="F:ATP binding"/>
    <property type="evidence" value="ECO:0007669"/>
    <property type="project" value="InterPro"/>
</dbReference>
<dbReference type="EMBL" id="CDRZ01000022">
    <property type="protein sequence ID" value="CEO87674.1"/>
    <property type="molecule type" value="Genomic_DNA"/>
</dbReference>
<sequence length="446" mass="51841">MTCLFAWNFGGIEITSLRRLDVETQRSQKSLAEIKIWPAREFIYHPDLAAPAVERIQEAYKKRRDALKGSRNALTRLQQRANRFLEMAREGVGRSLNLVQPYFYPEQVSLLDYLPADSLVILDEPGRFPEQSRARTVLLDSDYRRFFQEGNSFTPWQEHYFDGDQLLKQMAEFPLICYSRLLTRTPLMEPKALVSFSTKEMRPFLGRPDLLAQELKGWLRKKTTVLLLTHTETNLKQLERELRDMEISFLIADQWQECLKEGRLQVGISSLSRGFEIPGILAVVSAMEMYGGKKVRRAQRRRATAADHLPELSLETLWCMSITGSGAMWASVRRRQMISRGITWRSFMPGRQGYLCRWIRWTWFRSTQVRKGLHRVFPGWEAVTGRASSSVSKSAFRSWLKACSLFMRSAAMLQVMPFPRILSGSGSLRMAFPMRRHRIRKRPSEM</sequence>
<gene>
    <name evidence="1" type="ORF">SSCH_1180006</name>
</gene>
<dbReference type="GO" id="GO:0009380">
    <property type="term" value="C:excinuclease repair complex"/>
    <property type="evidence" value="ECO:0007669"/>
    <property type="project" value="InterPro"/>
</dbReference>
<dbReference type="PANTHER" id="PTHR24029:SF1">
    <property type="entry name" value="TRANSCRIPTION-REPAIR-COUPLING FACTOR"/>
    <property type="match status" value="1"/>
</dbReference>
<organism evidence="1 2">
    <name type="scientific">Syntrophaceticus schinkii</name>
    <dbReference type="NCBI Taxonomy" id="499207"/>
    <lineage>
        <taxon>Bacteria</taxon>
        <taxon>Bacillati</taxon>
        <taxon>Bacillota</taxon>
        <taxon>Clostridia</taxon>
        <taxon>Thermoanaerobacterales</taxon>
        <taxon>Thermoanaerobacterales Family III. Incertae Sedis</taxon>
        <taxon>Syntrophaceticus</taxon>
    </lineage>
</organism>